<evidence type="ECO:0000313" key="4">
    <source>
        <dbReference type="EMBL" id="MBF9238175.1"/>
    </source>
</evidence>
<comment type="caution">
    <text evidence="4">The sequence shown here is derived from an EMBL/GenBank/DDBJ whole genome shotgun (WGS) entry which is preliminary data.</text>
</comment>
<feature type="domain" description="Protein-glutamine gamma-glutamyltransferase-like C-terminal" evidence="3">
    <location>
        <begin position="193"/>
        <end position="257"/>
    </location>
</feature>
<dbReference type="Proteomes" id="UP000597617">
    <property type="component" value="Unassembled WGS sequence"/>
</dbReference>
<evidence type="ECO:0000256" key="1">
    <source>
        <dbReference type="SAM" id="MobiDB-lite"/>
    </source>
</evidence>
<feature type="signal peptide" evidence="2">
    <location>
        <begin position="1"/>
        <end position="31"/>
    </location>
</feature>
<dbReference type="EMBL" id="JADQDQ010000005">
    <property type="protein sequence ID" value="MBF9238175.1"/>
    <property type="molecule type" value="Genomic_DNA"/>
</dbReference>
<accession>A0ABS0IK94</accession>
<evidence type="ECO:0000256" key="2">
    <source>
        <dbReference type="SAM" id="SignalP"/>
    </source>
</evidence>
<gene>
    <name evidence="4" type="ORF">I2I05_12290</name>
</gene>
<evidence type="ECO:0000259" key="3">
    <source>
        <dbReference type="Pfam" id="PF13559"/>
    </source>
</evidence>
<evidence type="ECO:0000313" key="5">
    <source>
        <dbReference type="Proteomes" id="UP000597617"/>
    </source>
</evidence>
<sequence length="285" mass="31807">MNTKQQAAFRRWTKRALLALVLTAAGTAGQAATQPDTTVSASQAKHRAQPLPPDRTTALPVRRVDAARLRELAAQREFRYVEPDADTDAWDAFWARLWRWLGRLFGTGYSSESTTIWQNLLKYGFYAAVLGTLVYAVLKLLQVDITGAFGRSARRGLLAYDIASENIHAVDYAARIAEAEEAGNFRLAIRLGYLEVLKHLTDRGFIQWQPDKTNHAYLAEITTGPLRDAFRSITRQFEYVWYGELRLNAALYEQARAGQRAVTAQLTGARNTVPGTVAFSNSLPA</sequence>
<keyword evidence="2" id="KW-0732">Signal</keyword>
<feature type="chain" id="PRO_5046542339" evidence="2">
    <location>
        <begin position="32"/>
        <end position="285"/>
    </location>
</feature>
<dbReference type="InterPro" id="IPR025403">
    <property type="entry name" value="TgpA-like_C"/>
</dbReference>
<reference evidence="4 5" key="1">
    <citation type="submission" date="2020-11" db="EMBL/GenBank/DDBJ databases">
        <authorList>
            <person name="Kim M.K."/>
        </authorList>
    </citation>
    <scope>NUCLEOTIDE SEQUENCE [LARGE SCALE GENOMIC DNA]</scope>
    <source>
        <strain evidence="4 5">BT683</strain>
    </source>
</reference>
<dbReference type="RefSeq" id="WP_196282556.1">
    <property type="nucleotide sequence ID" value="NZ_JADQDQ010000005.1"/>
</dbReference>
<organism evidence="4 5">
    <name type="scientific">Hymenobacter jeongseonensis</name>
    <dbReference type="NCBI Taxonomy" id="2791027"/>
    <lineage>
        <taxon>Bacteria</taxon>
        <taxon>Pseudomonadati</taxon>
        <taxon>Bacteroidota</taxon>
        <taxon>Cytophagia</taxon>
        <taxon>Cytophagales</taxon>
        <taxon>Hymenobacteraceae</taxon>
        <taxon>Hymenobacter</taxon>
    </lineage>
</organism>
<proteinExistence type="predicted"/>
<keyword evidence="5" id="KW-1185">Reference proteome</keyword>
<name>A0ABS0IK94_9BACT</name>
<feature type="region of interest" description="Disordered" evidence="1">
    <location>
        <begin position="31"/>
        <end position="55"/>
    </location>
</feature>
<dbReference type="Pfam" id="PF13559">
    <property type="entry name" value="DUF4129"/>
    <property type="match status" value="1"/>
</dbReference>
<protein>
    <submittedName>
        <fullName evidence="4">DUF4129 domain-containing protein</fullName>
    </submittedName>
</protein>